<evidence type="ECO:0000256" key="9">
    <source>
        <dbReference type="ARBA" id="ARBA00022737"/>
    </source>
</evidence>
<dbReference type="SMART" id="SM00647">
    <property type="entry name" value="IBR"/>
    <property type="match status" value="2"/>
</dbReference>
<dbReference type="PROSITE" id="PS51873">
    <property type="entry name" value="TRIAD"/>
    <property type="match status" value="1"/>
</dbReference>
<comment type="pathway">
    <text evidence="4">Protein modification; protein ubiquitination.</text>
</comment>
<dbReference type="InterPro" id="IPR044066">
    <property type="entry name" value="TRIAD_supradom"/>
</dbReference>
<keyword evidence="12" id="KW-0862">Zinc</keyword>
<dbReference type="GO" id="GO:0006511">
    <property type="term" value="P:ubiquitin-dependent protein catabolic process"/>
    <property type="evidence" value="ECO:0000318"/>
    <property type="project" value="GO_Central"/>
</dbReference>
<dbReference type="SUPFAM" id="SSF57850">
    <property type="entry name" value="RING/U-box"/>
    <property type="match status" value="3"/>
</dbReference>
<dbReference type="CDD" id="cd16773">
    <property type="entry name" value="RING-HC_RBR_TRIAD1"/>
    <property type="match status" value="1"/>
</dbReference>
<dbReference type="Pfam" id="PF19422">
    <property type="entry name" value="Ariadne"/>
    <property type="match status" value="1"/>
</dbReference>
<evidence type="ECO:0000256" key="3">
    <source>
        <dbReference type="ARBA" id="ARBA00003976"/>
    </source>
</evidence>
<evidence type="ECO:0000256" key="5">
    <source>
        <dbReference type="ARBA" id="ARBA00005884"/>
    </source>
</evidence>
<reference evidence="16" key="1">
    <citation type="journal article" date="2021" name="Nat. Commun.">
        <title>Genomic analyses provide insights into spinach domestication and the genetic basis of agronomic traits.</title>
        <authorList>
            <person name="Cai X."/>
            <person name="Sun X."/>
            <person name="Xu C."/>
            <person name="Sun H."/>
            <person name="Wang X."/>
            <person name="Ge C."/>
            <person name="Zhang Z."/>
            <person name="Wang Q."/>
            <person name="Fei Z."/>
            <person name="Jiao C."/>
            <person name="Wang Q."/>
        </authorList>
    </citation>
    <scope>NUCLEOTIDE SEQUENCE [LARGE SCALE GENOMIC DNA]</scope>
    <source>
        <strain evidence="16">cv. Varoflay</strain>
    </source>
</reference>
<evidence type="ECO:0000313" key="17">
    <source>
        <dbReference type="RefSeq" id="XP_021850845.1"/>
    </source>
</evidence>
<keyword evidence="10 13" id="KW-0863">Zinc-finger</keyword>
<comment type="cofactor">
    <cofactor evidence="2">
        <name>Zn(2+)</name>
        <dbReference type="ChEBI" id="CHEBI:29105"/>
    </cofactor>
</comment>
<comment type="catalytic activity">
    <reaction evidence="1">
        <text>[E2 ubiquitin-conjugating enzyme]-S-ubiquitinyl-L-cysteine + [acceptor protein]-L-lysine = [E2 ubiquitin-conjugating enzyme]-L-cysteine + [acceptor protein]-N(6)-ubiquitinyl-L-lysine.</text>
        <dbReference type="EC" id="2.3.2.31"/>
    </reaction>
</comment>
<evidence type="ECO:0000256" key="13">
    <source>
        <dbReference type="PROSITE-ProRule" id="PRU00175"/>
    </source>
</evidence>
<dbReference type="InterPro" id="IPR045840">
    <property type="entry name" value="Ariadne"/>
</dbReference>
<dbReference type="GO" id="GO:0000151">
    <property type="term" value="C:ubiquitin ligase complex"/>
    <property type="evidence" value="ECO:0000318"/>
    <property type="project" value="GO_Central"/>
</dbReference>
<sequence length="623" mass="71627">METVYFDSEEEEDNFNFGRFFEYEEEENNFNSGLFFEYDDNDGDDGFFDDGIQNLPITSPSSDSRSPLCQVITRESLWEAQRADLRMVMDLLLVKEHHARALLIRYQWNIDKLFIVFVEKGKAHLFAEAGVTVVEHDALSSGLSSTLVCTICIEDVPCNETTQMDCGHTFCNNCWTEYFIVKINDGMSRVIRCMEYQCNDICNEGIVRNLVRKRKPELAEKFDRFLLESYIEDNKMVKWCPSIPHCGNAIRIKDDAVCEVECTCGKQFCFRCLSEIHSPCSCLMWELWNKKCNKTNTSKWITVNTKRCPSCGKLVEKIGGCRTVHCFCGSIICWVCGKINGNLYHSCTLYKAPAEVQDANDYLHGVLRDTEEASYLDTISPERQKSGSTDSLLYETTGQIQSSRKISFGYLRYMHCYTHYKGHRNSIQMEAILEQKINDIMVLSSQENKPQSQDLSWAKIGVYRLIRSRYILSYSYVFAFYMFGDELFEGEMTETERIIKQNLFEDQQQQLEAKVVQLSDLMKKSFCEYTIDSLKQIKMQVMALTYTIDDLCKKMYDCIENDLLGSLQSYTHIIAPYGSKGVIRASDLAVHGVNGCLMEMGEASSCRDCIEGQEPSEKRAKIS</sequence>
<dbReference type="InterPro" id="IPR013083">
    <property type="entry name" value="Znf_RING/FYVE/PHD"/>
</dbReference>
<dbReference type="InterPro" id="IPR001841">
    <property type="entry name" value="Znf_RING"/>
</dbReference>
<comment type="similarity">
    <text evidence="5">Belongs to the RBR family. Ariadne subfamily.</text>
</comment>
<evidence type="ECO:0000259" key="15">
    <source>
        <dbReference type="PROSITE" id="PS51873"/>
    </source>
</evidence>
<dbReference type="GeneID" id="110790369"/>
<evidence type="ECO:0000256" key="1">
    <source>
        <dbReference type="ARBA" id="ARBA00001798"/>
    </source>
</evidence>
<dbReference type="Pfam" id="PF01485">
    <property type="entry name" value="IBR"/>
    <property type="match status" value="1"/>
</dbReference>
<dbReference type="InterPro" id="IPR002867">
    <property type="entry name" value="IBR_dom"/>
</dbReference>
<dbReference type="Proteomes" id="UP000813463">
    <property type="component" value="Chromosome 4"/>
</dbReference>
<dbReference type="FunFam" id="3.30.40.10:FF:000019">
    <property type="entry name" value="RBR-type E3 ubiquitin transferase"/>
    <property type="match status" value="1"/>
</dbReference>
<proteinExistence type="inferred from homology"/>
<evidence type="ECO:0000259" key="14">
    <source>
        <dbReference type="PROSITE" id="PS50089"/>
    </source>
</evidence>
<comment type="function">
    <text evidence="3">Might act as an E3 ubiquitin-protein ligase, or as part of E3 complex, which accepts ubiquitin from specific E2 ubiquitin-conjugating enzymes and then transfers it to substrates.</text>
</comment>
<protein>
    <recommendedName>
        <fullName evidence="6">RBR-type E3 ubiquitin transferase</fullName>
        <ecNumber evidence="6">2.3.2.31</ecNumber>
    </recommendedName>
</protein>
<evidence type="ECO:0000256" key="11">
    <source>
        <dbReference type="ARBA" id="ARBA00022786"/>
    </source>
</evidence>
<evidence type="ECO:0000256" key="12">
    <source>
        <dbReference type="ARBA" id="ARBA00022833"/>
    </source>
</evidence>
<dbReference type="RefSeq" id="XP_021850845.1">
    <property type="nucleotide sequence ID" value="XM_021995153.2"/>
</dbReference>
<evidence type="ECO:0000256" key="4">
    <source>
        <dbReference type="ARBA" id="ARBA00004906"/>
    </source>
</evidence>
<reference evidence="17" key="2">
    <citation type="submission" date="2025-08" db="UniProtKB">
        <authorList>
            <consortium name="RefSeq"/>
        </authorList>
    </citation>
    <scope>IDENTIFICATION</scope>
    <source>
        <tissue evidence="17">Leaf</tissue>
    </source>
</reference>
<feature type="domain" description="RING-type" evidence="14">
    <location>
        <begin position="149"/>
        <end position="193"/>
    </location>
</feature>
<evidence type="ECO:0000256" key="6">
    <source>
        <dbReference type="ARBA" id="ARBA00012251"/>
    </source>
</evidence>
<keyword evidence="8" id="KW-0479">Metal-binding</keyword>
<dbReference type="GO" id="GO:0005737">
    <property type="term" value="C:cytoplasm"/>
    <property type="evidence" value="ECO:0000318"/>
    <property type="project" value="GO_Central"/>
</dbReference>
<dbReference type="InterPro" id="IPR031127">
    <property type="entry name" value="E3_UB_ligase_RBR"/>
</dbReference>
<keyword evidence="11" id="KW-0833">Ubl conjugation pathway</keyword>
<dbReference type="OrthoDB" id="10009520at2759"/>
<dbReference type="PROSITE" id="PS50089">
    <property type="entry name" value="ZF_RING_2"/>
    <property type="match status" value="1"/>
</dbReference>
<gene>
    <name evidence="17" type="primary">LOC110790369</name>
</gene>
<name>A0A9R0JY71_SPIOL</name>
<evidence type="ECO:0000256" key="8">
    <source>
        <dbReference type="ARBA" id="ARBA00022723"/>
    </source>
</evidence>
<keyword evidence="16" id="KW-1185">Reference proteome</keyword>
<accession>A0A9R0JY71</accession>
<organism evidence="16 17">
    <name type="scientific">Spinacia oleracea</name>
    <name type="common">Spinach</name>
    <dbReference type="NCBI Taxonomy" id="3562"/>
    <lineage>
        <taxon>Eukaryota</taxon>
        <taxon>Viridiplantae</taxon>
        <taxon>Streptophyta</taxon>
        <taxon>Embryophyta</taxon>
        <taxon>Tracheophyta</taxon>
        <taxon>Spermatophyta</taxon>
        <taxon>Magnoliopsida</taxon>
        <taxon>eudicotyledons</taxon>
        <taxon>Gunneridae</taxon>
        <taxon>Pentapetalae</taxon>
        <taxon>Caryophyllales</taxon>
        <taxon>Chenopodiaceae</taxon>
        <taxon>Chenopodioideae</taxon>
        <taxon>Anserineae</taxon>
        <taxon>Spinacia</taxon>
    </lineage>
</organism>
<dbReference type="KEGG" id="soe:110790369"/>
<evidence type="ECO:0000256" key="10">
    <source>
        <dbReference type="ARBA" id="ARBA00022771"/>
    </source>
</evidence>
<dbReference type="PANTHER" id="PTHR11685">
    <property type="entry name" value="RBR FAMILY RING FINGER AND IBR DOMAIN-CONTAINING"/>
    <property type="match status" value="1"/>
</dbReference>
<dbReference type="GO" id="GO:0031624">
    <property type="term" value="F:ubiquitin conjugating enzyme binding"/>
    <property type="evidence" value="ECO:0000318"/>
    <property type="project" value="GO_Central"/>
</dbReference>
<dbReference type="EC" id="2.3.2.31" evidence="6"/>
<evidence type="ECO:0000313" key="16">
    <source>
        <dbReference type="Proteomes" id="UP000813463"/>
    </source>
</evidence>
<keyword evidence="9" id="KW-0677">Repeat</keyword>
<evidence type="ECO:0000256" key="7">
    <source>
        <dbReference type="ARBA" id="ARBA00022679"/>
    </source>
</evidence>
<dbReference type="AlphaFoldDB" id="A0A9R0JY71"/>
<dbReference type="GO" id="GO:0008270">
    <property type="term" value="F:zinc ion binding"/>
    <property type="evidence" value="ECO:0007669"/>
    <property type="project" value="UniProtKB-KW"/>
</dbReference>
<feature type="domain" description="RING-type" evidence="15">
    <location>
        <begin position="145"/>
        <end position="351"/>
    </location>
</feature>
<dbReference type="GO" id="GO:0016567">
    <property type="term" value="P:protein ubiquitination"/>
    <property type="evidence" value="ECO:0007669"/>
    <property type="project" value="InterPro"/>
</dbReference>
<dbReference type="Gene3D" id="3.30.40.10">
    <property type="entry name" value="Zinc/RING finger domain, C3HC4 (zinc finger)"/>
    <property type="match status" value="1"/>
</dbReference>
<dbReference type="GO" id="GO:0061630">
    <property type="term" value="F:ubiquitin protein ligase activity"/>
    <property type="evidence" value="ECO:0000318"/>
    <property type="project" value="GO_Central"/>
</dbReference>
<dbReference type="CDD" id="cd20346">
    <property type="entry name" value="BRcat_RBR_ANKIB1"/>
    <property type="match status" value="1"/>
</dbReference>
<evidence type="ECO:0000256" key="2">
    <source>
        <dbReference type="ARBA" id="ARBA00001947"/>
    </source>
</evidence>
<dbReference type="Gene3D" id="1.20.120.1750">
    <property type="match status" value="1"/>
</dbReference>
<keyword evidence="7" id="KW-0808">Transferase</keyword>